<keyword evidence="3" id="KW-0272">Extracellular matrix</keyword>
<dbReference type="Pfam" id="PF00014">
    <property type="entry name" value="Kunitz_BPTI"/>
    <property type="match status" value="1"/>
</dbReference>
<dbReference type="SMART" id="SM00131">
    <property type="entry name" value="KU"/>
    <property type="match status" value="1"/>
</dbReference>
<dbReference type="SMART" id="SM00327">
    <property type="entry name" value="VWA"/>
    <property type="match status" value="9"/>
</dbReference>
<dbReference type="GO" id="GO:0004867">
    <property type="term" value="F:serine-type endopeptidase inhibitor activity"/>
    <property type="evidence" value="ECO:0007669"/>
    <property type="project" value="InterPro"/>
</dbReference>
<reference evidence="15" key="2">
    <citation type="submission" date="2019-02" db="EMBL/GenBank/DDBJ databases">
        <title>Opniocepnalus argus Var Kimnra genome.</title>
        <authorList>
            <person name="Zhou C."/>
            <person name="Xiao S."/>
        </authorList>
    </citation>
    <scope>NUCLEOTIDE SEQUENCE [LARGE SCALE GENOMIC DNA]</scope>
</reference>
<evidence type="ECO:0000256" key="1">
    <source>
        <dbReference type="ARBA" id="ARBA00004498"/>
    </source>
</evidence>
<dbReference type="PRINTS" id="PR00453">
    <property type="entry name" value="VWFADOMAIN"/>
</dbReference>
<dbReference type="PRINTS" id="PR00759">
    <property type="entry name" value="BASICPTASE"/>
</dbReference>
<dbReference type="GO" id="GO:0007155">
    <property type="term" value="P:cell adhesion"/>
    <property type="evidence" value="ECO:0007669"/>
    <property type="project" value="UniProtKB-KW"/>
</dbReference>
<evidence type="ECO:0000256" key="5">
    <source>
        <dbReference type="ARBA" id="ARBA00022737"/>
    </source>
</evidence>
<feature type="region of interest" description="Disordered" evidence="10">
    <location>
        <begin position="1583"/>
        <end position="1920"/>
    </location>
</feature>
<keyword evidence="4 11" id="KW-0732">Signal</keyword>
<dbReference type="Proteomes" id="UP000503349">
    <property type="component" value="Chromosome 7"/>
</dbReference>
<feature type="domain" description="VWFA" evidence="12">
    <location>
        <begin position="229"/>
        <end position="402"/>
    </location>
</feature>
<protein>
    <submittedName>
        <fullName evidence="14">Collagen alpha-6(VI) chain</fullName>
    </submittedName>
</protein>
<dbReference type="EMBL" id="CM015718">
    <property type="protein sequence ID" value="KAF3692451.1"/>
    <property type="molecule type" value="Genomic_DNA"/>
</dbReference>
<feature type="domain" description="VWFA" evidence="12">
    <location>
        <begin position="1190"/>
        <end position="1361"/>
    </location>
</feature>
<dbReference type="FunFam" id="4.10.410.10:FF:000020">
    <property type="entry name" value="Collagen, type VI, alpha 3"/>
    <property type="match status" value="1"/>
</dbReference>
<dbReference type="CDD" id="cd01472">
    <property type="entry name" value="vWA_collagen"/>
    <property type="match status" value="3"/>
</dbReference>
<dbReference type="CDD" id="cd22631">
    <property type="entry name" value="Kunitz_collagen_alpha6_VI-like"/>
    <property type="match status" value="1"/>
</dbReference>
<proteinExistence type="predicted"/>
<dbReference type="InterPro" id="IPR036465">
    <property type="entry name" value="vWFA_dom_sf"/>
</dbReference>
<dbReference type="Gene3D" id="4.10.410.10">
    <property type="entry name" value="Pancreatic trypsin inhibitor Kunitz domain"/>
    <property type="match status" value="1"/>
</dbReference>
<feature type="compositionally biased region" description="Low complexity" evidence="10">
    <location>
        <begin position="1891"/>
        <end position="1901"/>
    </location>
</feature>
<dbReference type="PANTHER" id="PTHR24020">
    <property type="entry name" value="COLLAGEN ALPHA"/>
    <property type="match status" value="1"/>
</dbReference>
<dbReference type="SUPFAM" id="SSF53300">
    <property type="entry name" value="vWA-like"/>
    <property type="match status" value="10"/>
</dbReference>
<feature type="domain" description="VWFA" evidence="12">
    <location>
        <begin position="425"/>
        <end position="597"/>
    </location>
</feature>
<keyword evidence="9" id="KW-0325">Glycoprotein</keyword>
<evidence type="ECO:0000256" key="8">
    <source>
        <dbReference type="ARBA" id="ARBA00023157"/>
    </source>
</evidence>
<dbReference type="GO" id="GO:0005581">
    <property type="term" value="C:collagen trimer"/>
    <property type="evidence" value="ECO:0007669"/>
    <property type="project" value="UniProtKB-KW"/>
</dbReference>
<feature type="domain" description="VWFA" evidence="12">
    <location>
        <begin position="813"/>
        <end position="982"/>
    </location>
</feature>
<dbReference type="PANTHER" id="PTHR24020:SF86">
    <property type="entry name" value="COLLAGEN, TYPE VI, ALPHA 4"/>
    <property type="match status" value="1"/>
</dbReference>
<evidence type="ECO:0000259" key="13">
    <source>
        <dbReference type="PROSITE" id="PS50279"/>
    </source>
</evidence>
<dbReference type="Pfam" id="PF13768">
    <property type="entry name" value="VWA_3"/>
    <property type="match status" value="1"/>
</dbReference>
<feature type="compositionally biased region" description="Gly residues" evidence="10">
    <location>
        <begin position="1732"/>
        <end position="1741"/>
    </location>
</feature>
<evidence type="ECO:0000256" key="9">
    <source>
        <dbReference type="ARBA" id="ARBA00023180"/>
    </source>
</evidence>
<feature type="domain" description="BPTI/Kunitz inhibitor" evidence="13">
    <location>
        <begin position="2440"/>
        <end position="2490"/>
    </location>
</feature>
<keyword evidence="5" id="KW-0677">Repeat</keyword>
<organism evidence="14 15">
    <name type="scientific">Channa argus</name>
    <name type="common">Northern snakehead</name>
    <name type="synonym">Ophicephalus argus</name>
    <dbReference type="NCBI Taxonomy" id="215402"/>
    <lineage>
        <taxon>Eukaryota</taxon>
        <taxon>Metazoa</taxon>
        <taxon>Chordata</taxon>
        <taxon>Craniata</taxon>
        <taxon>Vertebrata</taxon>
        <taxon>Euteleostomi</taxon>
        <taxon>Actinopterygii</taxon>
        <taxon>Neopterygii</taxon>
        <taxon>Teleostei</taxon>
        <taxon>Neoteleostei</taxon>
        <taxon>Acanthomorphata</taxon>
        <taxon>Anabantaria</taxon>
        <taxon>Anabantiformes</taxon>
        <taxon>Channoidei</taxon>
        <taxon>Channidae</taxon>
        <taxon>Channa</taxon>
    </lineage>
</organism>
<keyword evidence="8" id="KW-1015">Disulfide bond</keyword>
<dbReference type="CDD" id="cd01450">
    <property type="entry name" value="vWFA_subfamily_ECM"/>
    <property type="match status" value="3"/>
</dbReference>
<reference evidence="14 15" key="1">
    <citation type="submission" date="2019-02" db="EMBL/GenBank/DDBJ databases">
        <title>Opniocepnalus argus genome.</title>
        <authorList>
            <person name="Zhou C."/>
            <person name="Xiao S."/>
        </authorList>
    </citation>
    <scope>NUCLEOTIDE SEQUENCE [LARGE SCALE GENOMIC DNA]</scope>
    <source>
        <strain evidence="14">OARG1902GOOAL</strain>
        <tissue evidence="14">Muscle</tissue>
    </source>
</reference>
<name>A0A6G1PQ28_CHAAH</name>
<feature type="domain" description="VWFA" evidence="12">
    <location>
        <begin position="998"/>
        <end position="1172"/>
    </location>
</feature>
<keyword evidence="2" id="KW-0964">Secreted</keyword>
<sequence>MKGRAGLLFSLIIAVCSYGTAAQTKTCENATMADIVFLVDGSSSITAENFQEAQTFLRNIIRALDIGPNKVRIGLAQYSDDPHQEFLLKDYTDKKSLLAAVDRIPHRGGGTETGKAIDFLLQQYFTKEAGSRASLRVPQIAVVITDGESTDEVKAPAQRLRQHGVIVFAIGVGETSQIQLTSIANWPPARFLLTTDSYQALQRISEEVLNTVCNLVEDQSQALADRYADIFFLVDNDMAQAQFNLFKAELQKLIQSQPNFGSFGYRVGLAQYGEDTRVEFLLNAPKNKQETGNSVRRFRLRPQPNKPRYLGRALKYAKDHFFSSDVGGRAQQGSPQFLVVLSAKKSNDLVAQGAFNLELDGITVVGMSAGVSMDEINRFATPGYAYDSPRVTILKDILFGDISLTALEKEKKDITEECKGANVADLVFIVDESGSISPENFQLMRDFLGSIVSGLNISANRVRVGIVTYNDKPTAQAYLDTFQSKTEILQFISILPYTGGGTNTGAALKFTHKEIFSKKRGSRKGIQKVAVVITDGESQDNVSEAAAILRRSGVTVYAVGIKGANKTELEEMASHPPSGHVFNVDSFTKLKPLKKSLQTIICNNIVHDAITIGTSKTDKEACLNKDQADIFFLMDDSGSIENEDFYDMKKFIIEFLHTFRIGPHYVRIGLVKYSDSPTLEFDLTTHSDVKSLEQAVEGITHAGGGTETGKALSSMEGHFKRAKESSNANQYLIVITDGESTDPVKAPAEKLRTQGVITYAIGVKTANKTQLQEIAGDSKRTFFVNNFDALKPLKNNIVTEICTEDACTDVPFDVIFLTDSSESIEEKDFRIIKDFLKSVIGKSIIGQNDVHVGLMQYSTQYVLEFPLNKFYTKDEMVNAVDTMKQMNEGTLTGKAITAVSGYFDKALGGRPELKRNLVILTDGRSQDDVKGPAKALRDKGVVIHAIGVGKANTKQLEEITGSLERVFYKSDFSTVKDLDRQLALKLCDIDCKKTQQADIIFLVDGSGSISDDEYISMKKFMRSVVNRTTVGVKQTQFGIIVYSDVAESVFSLKDSISKQKILEAITNAKHQKLNTYTGKAMKYSLQFFNKDHGGRKEFKVPQILMVITDGDATDPADLKPSSDELQKNGIKVFSIGVREANKEQLQIMAGGDSSKVFYVENFEALENLYKNISSVLCNHTKPECEKDKLDLVFLLDQSSSITREEHNIMKNFTAELVKSFKVTEDYVHVGLAQFSTDPEHGFNLKQYFNTEDVIGHIQRLPYKGGNTHLGKALGYIKDYFEPSRGSRKSAGIPQNLVLITDGDSQDDVEETADKLRAMGVVVFAIGVGDVHDLQLLQITGDPVKLFSVQNFNRLADIKKQVVDTMCEKPSDPPGCSIDVAMGFDISQRTGAIGEMLISGHTKLQNFLPEIVHYISLVPGLCCVGLEPVTTNIAFEVVDRDGSSLYDTNFEVYNSDTVVKVMTFLLNRPTYFNTALLDFFKTKFKSRSGTGVKVLIIFSDGLDEDLMKLEYESELLRQSGVSALLIVALEGARNPAQLQMVEFGRGYGYKLPLSIGMPSVGSTILKQIDMVADRECCKVHCKCSGHEGGRGSPGPPGKTGLPGRRGQPGFPGDEGVSGDRGPPGPSGPPGIQGCPGTHGQKGYRGVSGNRGENGEDGLDGINGEQGITGADGAQGPQGDPGNPGIPGIRGAEGLKGDRGLSGDPGEPGRDNTTPGAKGDPGNPGLQGSPGQDGRPGGNGELGNPGPDGRRGTGGLKGLRGEPGARGPPGIPGAPGQQGRGGGNGERGPKGINGFPGRPGEPGQPGVPGTAGRRGNNGQKGQPGDPGVKGSPGSQGPRGFPGEDGRDGRGTPGPPGAKGDPGFPGYPGLPGEVGQKGTKGHPGNNGKRGRRGNSGSPGDPGVPGEHGHPGRRGSRGPPGGKEITECELITRVRENCPCCADQSACPAYPTELVFSLDMSEDVSRTMFEEQVSVIQSLLENVNIAESNCPSGARVAVVGYSGYTKYLIRFHDYRSKKELMEMVKNLTLESTTNRRRLGSNMRFLAHNVFKRTRAGVLMRKVAVIFSSGPVQDGTDIPAAIMEYRALNINAAVIALRSVSAVTQALELDDTGKSIFAVLRSPEDLRRVKNCAICYDPCRPSEECLFIQESPSPQRVDVDLVLVADSSREMQADEYAGVQQLLGSVVEHLAVSQRPLQVDKQARVAVVQSGTMVPKLEFGLQTYQNHDQMRSQIYKMQQRGGSSALGHTLDFTLREVFRKATNARKRKALMAVVGTQTALVDRAMLEYISQKAKCEGVAMFVVTVGNRFSQKHMEELASRPLQQHLIHVGELRSEEQGFAQRFFRVFLNALNKGMNTYPPPLLKDMCDELTARGVPDFIGEGSAELEEEFEMRSLGMLTRGETQTKQLDVINTLTGGNSQRSFDDVNIQSDMQPATSPAVSKDACFLSQDMGDCQNYTLKWFFDIKLGTCSRFWYGGCGGNENRFDTQEMCHNRCLNAGGR</sequence>
<feature type="domain" description="VWFA" evidence="12">
    <location>
        <begin position="1949"/>
        <end position="2103"/>
    </location>
</feature>
<dbReference type="SUPFAM" id="SSF57362">
    <property type="entry name" value="BPTI-like"/>
    <property type="match status" value="1"/>
</dbReference>
<accession>A0A6G1PQ28</accession>
<dbReference type="InterPro" id="IPR036880">
    <property type="entry name" value="Kunitz_BPTI_sf"/>
</dbReference>
<evidence type="ECO:0000259" key="12">
    <source>
        <dbReference type="PROSITE" id="PS50234"/>
    </source>
</evidence>
<gene>
    <name evidence="14" type="ORF">EXN66_Car008127</name>
</gene>
<dbReference type="PROSITE" id="PS00280">
    <property type="entry name" value="BPTI_KUNITZ_1"/>
    <property type="match status" value="1"/>
</dbReference>
<feature type="compositionally biased region" description="Gly residues" evidence="10">
    <location>
        <begin position="1774"/>
        <end position="1784"/>
    </location>
</feature>
<evidence type="ECO:0000256" key="10">
    <source>
        <dbReference type="SAM" id="MobiDB-lite"/>
    </source>
</evidence>
<evidence type="ECO:0000256" key="4">
    <source>
        <dbReference type="ARBA" id="ARBA00022729"/>
    </source>
</evidence>
<dbReference type="Pfam" id="PF00092">
    <property type="entry name" value="VWA"/>
    <property type="match status" value="9"/>
</dbReference>
<dbReference type="InterPro" id="IPR008160">
    <property type="entry name" value="Collagen"/>
</dbReference>
<dbReference type="PROSITE" id="PS50234">
    <property type="entry name" value="VWFA"/>
    <property type="match status" value="9"/>
</dbReference>
<feature type="domain" description="VWFA" evidence="12">
    <location>
        <begin position="2155"/>
        <end position="2346"/>
    </location>
</feature>
<evidence type="ECO:0000256" key="11">
    <source>
        <dbReference type="SAM" id="SignalP"/>
    </source>
</evidence>
<evidence type="ECO:0000256" key="7">
    <source>
        <dbReference type="ARBA" id="ARBA00023119"/>
    </source>
</evidence>
<dbReference type="Gene3D" id="3.40.50.410">
    <property type="entry name" value="von Willebrand factor, type A domain"/>
    <property type="match status" value="9"/>
</dbReference>
<evidence type="ECO:0000256" key="6">
    <source>
        <dbReference type="ARBA" id="ARBA00022889"/>
    </source>
</evidence>
<feature type="signal peptide" evidence="11">
    <location>
        <begin position="1"/>
        <end position="22"/>
    </location>
</feature>
<dbReference type="Pfam" id="PF01391">
    <property type="entry name" value="Collagen"/>
    <property type="match status" value="2"/>
</dbReference>
<comment type="subcellular location">
    <subcellularLocation>
        <location evidence="1">Secreted</location>
        <location evidence="1">Extracellular space</location>
        <location evidence="1">Extracellular matrix</location>
    </subcellularLocation>
</comment>
<dbReference type="InterPro" id="IPR020901">
    <property type="entry name" value="Prtase_inh_Kunz-CS"/>
</dbReference>
<feature type="domain" description="VWFA" evidence="12">
    <location>
        <begin position="34"/>
        <end position="208"/>
    </location>
</feature>
<dbReference type="FunFam" id="3.40.50.410:FF:000004">
    <property type="entry name" value="collagen alpha-6(VI) chain"/>
    <property type="match status" value="6"/>
</dbReference>
<keyword evidence="6" id="KW-0130">Cell adhesion</keyword>
<evidence type="ECO:0000313" key="15">
    <source>
        <dbReference type="Proteomes" id="UP000503349"/>
    </source>
</evidence>
<evidence type="ECO:0000256" key="3">
    <source>
        <dbReference type="ARBA" id="ARBA00022530"/>
    </source>
</evidence>
<keyword evidence="15" id="KW-1185">Reference proteome</keyword>
<evidence type="ECO:0000313" key="14">
    <source>
        <dbReference type="EMBL" id="KAF3692451.1"/>
    </source>
</evidence>
<evidence type="ECO:0000256" key="2">
    <source>
        <dbReference type="ARBA" id="ARBA00022525"/>
    </source>
</evidence>
<dbReference type="InterPro" id="IPR002223">
    <property type="entry name" value="Kunitz_BPTI"/>
</dbReference>
<dbReference type="PROSITE" id="PS50279">
    <property type="entry name" value="BPTI_KUNITZ_2"/>
    <property type="match status" value="1"/>
</dbReference>
<dbReference type="InterPro" id="IPR002035">
    <property type="entry name" value="VWF_A"/>
</dbReference>
<keyword evidence="7 14" id="KW-0176">Collagen</keyword>
<feature type="chain" id="PRO_5026045501" evidence="11">
    <location>
        <begin position="23"/>
        <end position="2496"/>
    </location>
</feature>
<dbReference type="InterPro" id="IPR050525">
    <property type="entry name" value="ECM_Assembly_Org"/>
</dbReference>
<feature type="domain" description="VWFA" evidence="12">
    <location>
        <begin position="629"/>
        <end position="797"/>
    </location>
</feature>